<feature type="region of interest" description="Disordered" evidence="1">
    <location>
        <begin position="18"/>
        <end position="49"/>
    </location>
</feature>
<dbReference type="EMBL" id="GHJT01007138">
    <property type="protein sequence ID" value="MOY41109.1"/>
    <property type="molecule type" value="Transcribed_RNA"/>
</dbReference>
<proteinExistence type="predicted"/>
<feature type="compositionally biased region" description="Basic and acidic residues" evidence="1">
    <location>
        <begin position="28"/>
        <end position="43"/>
    </location>
</feature>
<dbReference type="AlphaFoldDB" id="A0A4D5RVT7"/>
<feature type="chain" id="PRO_5020040211" evidence="2">
    <location>
        <begin position="20"/>
        <end position="81"/>
    </location>
</feature>
<accession>A0A4D5RVT7</accession>
<name>A0A4D5RVT7_IXOSC</name>
<evidence type="ECO:0000313" key="3">
    <source>
        <dbReference type="EMBL" id="MOY41109.1"/>
    </source>
</evidence>
<keyword evidence="2" id="KW-0732">Signal</keyword>
<feature type="compositionally biased region" description="Basic residues" evidence="1">
    <location>
        <begin position="18"/>
        <end position="27"/>
    </location>
</feature>
<feature type="signal peptide" evidence="2">
    <location>
        <begin position="1"/>
        <end position="19"/>
    </location>
</feature>
<evidence type="ECO:0000256" key="2">
    <source>
        <dbReference type="SAM" id="SignalP"/>
    </source>
</evidence>
<dbReference type="Gene3D" id="3.40.30.10">
    <property type="entry name" value="Glutaredoxin"/>
    <property type="match status" value="1"/>
</dbReference>
<protein>
    <submittedName>
        <fullName evidence="3">Putative secreted protein</fullName>
    </submittedName>
</protein>
<reference evidence="3" key="1">
    <citation type="submission" date="2019-04" db="EMBL/GenBank/DDBJ databases">
        <title>An insight into the mialome of Ixodes scapularis.</title>
        <authorList>
            <person name="Ribeiro J.M."/>
            <person name="Mather T.N."/>
            <person name="Karim S."/>
        </authorList>
    </citation>
    <scope>NUCLEOTIDE SEQUENCE</scope>
</reference>
<dbReference type="InterPro" id="IPR036249">
    <property type="entry name" value="Thioredoxin-like_sf"/>
</dbReference>
<evidence type="ECO:0000256" key="1">
    <source>
        <dbReference type="SAM" id="MobiDB-lite"/>
    </source>
</evidence>
<sequence>MPVTCTLLLAAALRLRAHAGQAHRRRAERQEREPGQRRDRTPEFLKMNPFHKVPTIDDDGFCALRKHCHLLLPAEQVRPGL</sequence>
<organism evidence="3">
    <name type="scientific">Ixodes scapularis</name>
    <name type="common">Black-legged tick</name>
    <name type="synonym">Deer tick</name>
    <dbReference type="NCBI Taxonomy" id="6945"/>
    <lineage>
        <taxon>Eukaryota</taxon>
        <taxon>Metazoa</taxon>
        <taxon>Ecdysozoa</taxon>
        <taxon>Arthropoda</taxon>
        <taxon>Chelicerata</taxon>
        <taxon>Arachnida</taxon>
        <taxon>Acari</taxon>
        <taxon>Parasitiformes</taxon>
        <taxon>Ixodida</taxon>
        <taxon>Ixodoidea</taxon>
        <taxon>Ixodidae</taxon>
        <taxon>Ixodinae</taxon>
        <taxon>Ixodes</taxon>
    </lineage>
</organism>
<dbReference type="SUPFAM" id="SSF52833">
    <property type="entry name" value="Thioredoxin-like"/>
    <property type="match status" value="1"/>
</dbReference>